<proteinExistence type="predicted"/>
<dbReference type="InterPro" id="IPR012902">
    <property type="entry name" value="N_methyl_site"/>
</dbReference>
<gene>
    <name evidence="1" type="ORF">HGB41_11785</name>
</gene>
<dbReference type="Pfam" id="PF16074">
    <property type="entry name" value="PilW"/>
    <property type="match status" value="1"/>
</dbReference>
<protein>
    <submittedName>
        <fullName evidence="1">Prepilin-type N-terminal cleavage/methylation domain-containing protein</fullName>
    </submittedName>
</protein>
<dbReference type="GO" id="GO:0043683">
    <property type="term" value="P:type IV pilus assembly"/>
    <property type="evidence" value="ECO:0007669"/>
    <property type="project" value="InterPro"/>
</dbReference>
<comment type="caution">
    <text evidence="1">The sequence shown here is derived from an EMBL/GenBank/DDBJ whole genome shotgun (WGS) entry which is preliminary data.</text>
</comment>
<dbReference type="NCBIfam" id="TIGR02532">
    <property type="entry name" value="IV_pilin_GFxxxE"/>
    <property type="match status" value="1"/>
</dbReference>
<evidence type="ECO:0000313" key="2">
    <source>
        <dbReference type="Proteomes" id="UP000533905"/>
    </source>
</evidence>
<organism evidence="1 2">
    <name type="scientific">Telluria aromaticivorans</name>
    <dbReference type="NCBI Taxonomy" id="2725995"/>
    <lineage>
        <taxon>Bacteria</taxon>
        <taxon>Pseudomonadati</taxon>
        <taxon>Pseudomonadota</taxon>
        <taxon>Betaproteobacteria</taxon>
        <taxon>Burkholderiales</taxon>
        <taxon>Oxalobacteraceae</taxon>
        <taxon>Telluria group</taxon>
        <taxon>Telluria</taxon>
    </lineage>
</organism>
<dbReference type="EMBL" id="JABAIV010000003">
    <property type="protein sequence ID" value="NNG23674.1"/>
    <property type="molecule type" value="Genomic_DNA"/>
</dbReference>
<reference evidence="1 2" key="1">
    <citation type="submission" date="2020-04" db="EMBL/GenBank/DDBJ databases">
        <title>Massilia sp. nov., a cold adapted bacteria isolated from Arctic soil.</title>
        <authorList>
            <person name="Son J."/>
            <person name="Ka J.-O."/>
        </authorList>
    </citation>
    <scope>NUCLEOTIDE SEQUENCE [LARGE SCALE GENOMIC DNA]</scope>
    <source>
        <strain evidence="1 2">ML15P13</strain>
    </source>
</reference>
<dbReference type="AlphaFoldDB" id="A0A7Y2K1G5"/>
<keyword evidence="2" id="KW-1185">Reference proteome</keyword>
<dbReference type="Proteomes" id="UP000533905">
    <property type="component" value="Unassembled WGS sequence"/>
</dbReference>
<name>A0A7Y2K1G5_9BURK</name>
<evidence type="ECO:0000313" key="1">
    <source>
        <dbReference type="EMBL" id="NNG23674.1"/>
    </source>
</evidence>
<dbReference type="InterPro" id="IPR032092">
    <property type="entry name" value="PilW"/>
</dbReference>
<accession>A0A7Y2K1G5</accession>
<sequence>MRPRVHRQRGMTMAELLVAMTVGLGVLLAAGSLFVFATRAFAAQVETAAMDDAGRYSLDVMARAVRQSAFVDWERDSAGPDAAAPARVAGLDARRVTQTGFAIDNAIANAVVHGSDVLALRYPGTGAPPGGDGTTLDCAGFSVHRDEEGWSIFYVARNAQGDAELRCKYRGASNWSADAVVGAVDSFQVLYGLDLDADGAPERYVHASALSALDAGLVLVGATAAERDADLRRRTHWKKLASVRVALLLHGAPSRLEGAGNARYDLFGPEYGDMAGIADAGTRLLEATLAGRGAPRHRKVFTTTIALPARGG</sequence>